<organism evidence="4 5">
    <name type="scientific">Tritrichomonas musculus</name>
    <dbReference type="NCBI Taxonomy" id="1915356"/>
    <lineage>
        <taxon>Eukaryota</taxon>
        <taxon>Metamonada</taxon>
        <taxon>Parabasalia</taxon>
        <taxon>Tritrichomonadida</taxon>
        <taxon>Tritrichomonadidae</taxon>
        <taxon>Tritrichomonas</taxon>
    </lineage>
</organism>
<keyword evidence="1" id="KW-0677">Repeat</keyword>
<dbReference type="SUPFAM" id="SSF48403">
    <property type="entry name" value="Ankyrin repeat"/>
    <property type="match status" value="1"/>
</dbReference>
<dbReference type="Proteomes" id="UP001470230">
    <property type="component" value="Unassembled WGS sequence"/>
</dbReference>
<dbReference type="InterPro" id="IPR002110">
    <property type="entry name" value="Ankyrin_rpt"/>
</dbReference>
<keyword evidence="2 3" id="KW-0040">ANK repeat</keyword>
<dbReference type="PANTHER" id="PTHR24198">
    <property type="entry name" value="ANKYRIN REPEAT AND PROTEIN KINASE DOMAIN-CONTAINING PROTEIN"/>
    <property type="match status" value="1"/>
</dbReference>
<evidence type="ECO:0000313" key="4">
    <source>
        <dbReference type="EMBL" id="KAK8894560.1"/>
    </source>
</evidence>
<dbReference type="Pfam" id="PF12796">
    <property type="entry name" value="Ank_2"/>
    <property type="match status" value="1"/>
</dbReference>
<protein>
    <recommendedName>
        <fullName evidence="6">Ankyrin repeat protein</fullName>
    </recommendedName>
</protein>
<dbReference type="PANTHER" id="PTHR24198:SF165">
    <property type="entry name" value="ANKYRIN REPEAT-CONTAINING PROTEIN-RELATED"/>
    <property type="match status" value="1"/>
</dbReference>
<sequence>MEAPGVDLSVIDDDENTLLHLAASSGSAEIVEDLLSGKSSKIKKQLSAVNRYQQTPFLLAAEKPLSDCVAAFIRCGGSDPNSRDLNGNSALHLASKQGSFKSIKMILELPNVDINDQNNERISIFFFIRLLFI</sequence>
<name>A0ABR2KX46_9EUKA</name>
<evidence type="ECO:0000256" key="3">
    <source>
        <dbReference type="PROSITE-ProRule" id="PRU00023"/>
    </source>
</evidence>
<evidence type="ECO:0008006" key="6">
    <source>
        <dbReference type="Google" id="ProtNLM"/>
    </source>
</evidence>
<gene>
    <name evidence="4" type="ORF">M9Y10_022995</name>
</gene>
<reference evidence="4 5" key="1">
    <citation type="submission" date="2024-04" db="EMBL/GenBank/DDBJ databases">
        <title>Tritrichomonas musculus Genome.</title>
        <authorList>
            <person name="Alves-Ferreira E."/>
            <person name="Grigg M."/>
            <person name="Lorenzi H."/>
            <person name="Galac M."/>
        </authorList>
    </citation>
    <scope>NUCLEOTIDE SEQUENCE [LARGE SCALE GENOMIC DNA]</scope>
    <source>
        <strain evidence="4 5">EAF2021</strain>
    </source>
</reference>
<dbReference type="PROSITE" id="PS50297">
    <property type="entry name" value="ANK_REP_REGION"/>
    <property type="match status" value="1"/>
</dbReference>
<dbReference type="InterPro" id="IPR036770">
    <property type="entry name" value="Ankyrin_rpt-contain_sf"/>
</dbReference>
<evidence type="ECO:0000256" key="2">
    <source>
        <dbReference type="ARBA" id="ARBA00023043"/>
    </source>
</evidence>
<accession>A0ABR2KX46</accession>
<proteinExistence type="predicted"/>
<dbReference type="SMART" id="SM00248">
    <property type="entry name" value="ANK"/>
    <property type="match status" value="3"/>
</dbReference>
<dbReference type="PROSITE" id="PS50088">
    <property type="entry name" value="ANK_REPEAT"/>
    <property type="match status" value="1"/>
</dbReference>
<keyword evidence="5" id="KW-1185">Reference proteome</keyword>
<comment type="caution">
    <text evidence="4">The sequence shown here is derived from an EMBL/GenBank/DDBJ whole genome shotgun (WGS) entry which is preliminary data.</text>
</comment>
<evidence type="ECO:0000313" key="5">
    <source>
        <dbReference type="Proteomes" id="UP001470230"/>
    </source>
</evidence>
<dbReference type="Gene3D" id="1.25.40.20">
    <property type="entry name" value="Ankyrin repeat-containing domain"/>
    <property type="match status" value="1"/>
</dbReference>
<feature type="repeat" description="ANK" evidence="3">
    <location>
        <begin position="86"/>
        <end position="119"/>
    </location>
</feature>
<evidence type="ECO:0000256" key="1">
    <source>
        <dbReference type="ARBA" id="ARBA00022737"/>
    </source>
</evidence>
<dbReference type="EMBL" id="JAPFFF010000003">
    <property type="protein sequence ID" value="KAK8894560.1"/>
    <property type="molecule type" value="Genomic_DNA"/>
</dbReference>